<dbReference type="Proteomes" id="UP001330812">
    <property type="component" value="Chromosome"/>
</dbReference>
<evidence type="ECO:0000313" key="2">
    <source>
        <dbReference type="EMBL" id="WSE34947.1"/>
    </source>
</evidence>
<evidence type="ECO:0000256" key="1">
    <source>
        <dbReference type="SAM" id="Phobius"/>
    </source>
</evidence>
<dbReference type="RefSeq" id="WP_326837755.1">
    <property type="nucleotide sequence ID" value="NZ_CP142149.1"/>
</dbReference>
<name>A0ABZ1IKE4_9PSEU</name>
<organism evidence="2 3">
    <name type="scientific">Amycolatopsis rhabdoformis</name>
    <dbReference type="NCBI Taxonomy" id="1448059"/>
    <lineage>
        <taxon>Bacteria</taxon>
        <taxon>Bacillati</taxon>
        <taxon>Actinomycetota</taxon>
        <taxon>Actinomycetes</taxon>
        <taxon>Pseudonocardiales</taxon>
        <taxon>Pseudonocardiaceae</taxon>
        <taxon>Amycolatopsis</taxon>
    </lineage>
</organism>
<dbReference type="EMBL" id="CP142149">
    <property type="protein sequence ID" value="WSE34947.1"/>
    <property type="molecule type" value="Genomic_DNA"/>
</dbReference>
<protein>
    <recommendedName>
        <fullName evidence="4">DUF2537 domain-containing protein</fullName>
    </recommendedName>
</protein>
<keyword evidence="1" id="KW-0472">Membrane</keyword>
<accession>A0ABZ1IKE4</accession>
<proteinExistence type="predicted"/>
<evidence type="ECO:0008006" key="4">
    <source>
        <dbReference type="Google" id="ProtNLM"/>
    </source>
</evidence>
<keyword evidence="1" id="KW-0812">Transmembrane</keyword>
<keyword evidence="1" id="KW-1133">Transmembrane helix</keyword>
<keyword evidence="3" id="KW-1185">Reference proteome</keyword>
<sequence length="47" mass="4886">MAPFVVTLGALWRARSVRSLRGLAWCGGLAAGGLVTGLIVLVLVARH</sequence>
<evidence type="ECO:0000313" key="3">
    <source>
        <dbReference type="Proteomes" id="UP001330812"/>
    </source>
</evidence>
<feature type="transmembrane region" description="Helical" evidence="1">
    <location>
        <begin position="22"/>
        <end position="45"/>
    </location>
</feature>
<reference evidence="2 3" key="1">
    <citation type="journal article" date="2015" name="Int. J. Syst. Evol. Microbiol.">
        <title>Amycolatopsis rhabdoformis sp. nov., an actinomycete isolated from a tropical forest soil.</title>
        <authorList>
            <person name="Souza W.R."/>
            <person name="Silva R.E."/>
            <person name="Goodfellow M."/>
            <person name="Busarakam K."/>
            <person name="Figueiro F.S."/>
            <person name="Ferreira D."/>
            <person name="Rodrigues-Filho E."/>
            <person name="Moraes L.A.B."/>
            <person name="Zucchi T.D."/>
        </authorList>
    </citation>
    <scope>NUCLEOTIDE SEQUENCE [LARGE SCALE GENOMIC DNA]</scope>
    <source>
        <strain evidence="2 3">NCIMB 14900</strain>
    </source>
</reference>
<gene>
    <name evidence="2" type="ORF">VSH64_23190</name>
</gene>